<dbReference type="InterPro" id="IPR000835">
    <property type="entry name" value="HTH_MarR-typ"/>
</dbReference>
<dbReference type="Pfam" id="PF12802">
    <property type="entry name" value="MarR_2"/>
    <property type="match status" value="1"/>
</dbReference>
<dbReference type="PANTHER" id="PTHR34294:SF1">
    <property type="entry name" value="TRANSCRIPTIONAL REGULATOR LSRR"/>
    <property type="match status" value="1"/>
</dbReference>
<comment type="similarity">
    <text evidence="1">Belongs to the SorC transcriptional regulatory family.</text>
</comment>
<keyword evidence="4" id="KW-0804">Transcription</keyword>
<reference evidence="8" key="3">
    <citation type="submission" date="2015-02" db="EMBL/GenBank/DDBJ databases">
        <title>Genome analysis of three genomes within the thermophilic hydrogenogenic bacterial species Caldanaerobacter subterraneus.</title>
        <authorList>
            <person name="Sant'Anna F.H."/>
            <person name="Lebedinsky A."/>
            <person name="Sokolova T."/>
            <person name="Robb F.T."/>
            <person name="Gonzalez J.M."/>
        </authorList>
    </citation>
    <scope>NUCLEOTIDE SEQUENCE [LARGE SCALE GENOMIC DNA]</scope>
    <source>
        <strain evidence="8">DSM 12653</strain>
    </source>
</reference>
<reference evidence="7 8" key="2">
    <citation type="journal article" date="2015" name="BMC Genomics">
        <title>Analysis of three genomes within the thermophilic bacterial species Caldanaerobacter subterraneus with a focus on carbon monoxide dehydrogenase evolution and hydrolase diversity.</title>
        <authorList>
            <person name="Sant'Anna F.H."/>
            <person name="Lebedinsky A.V."/>
            <person name="Sokolova T.G."/>
            <person name="Robb F.T."/>
            <person name="Gonzalez J.M."/>
        </authorList>
    </citation>
    <scope>NUCLEOTIDE SEQUENCE [LARGE SCALE GENOMIC DNA]</scope>
    <source>
        <strain evidence="7 8">DSM 12653</strain>
    </source>
</reference>
<comment type="caution">
    <text evidence="7">The sequence shown here is derived from an EMBL/GenBank/DDBJ whole genome shotgun (WGS) entry which is preliminary data.</text>
</comment>
<proteinExistence type="inferred from homology"/>
<evidence type="ECO:0000256" key="3">
    <source>
        <dbReference type="ARBA" id="ARBA00023125"/>
    </source>
</evidence>
<feature type="domain" description="HTH marR-type" evidence="6">
    <location>
        <begin position="23"/>
        <end position="60"/>
    </location>
</feature>
<dbReference type="SUPFAM" id="SSF46785">
    <property type="entry name" value="Winged helix' DNA-binding domain"/>
    <property type="match status" value="1"/>
</dbReference>
<dbReference type="InterPro" id="IPR051054">
    <property type="entry name" value="SorC_transcr_regulators"/>
</dbReference>
<evidence type="ECO:0000256" key="2">
    <source>
        <dbReference type="ARBA" id="ARBA00023015"/>
    </source>
</evidence>
<dbReference type="InterPro" id="IPR036390">
    <property type="entry name" value="WH_DNA-bd_sf"/>
</dbReference>
<protein>
    <submittedName>
        <fullName evidence="7">Transcriptional regulator</fullName>
    </submittedName>
</protein>
<dbReference type="Gene3D" id="3.40.50.1360">
    <property type="match status" value="1"/>
</dbReference>
<dbReference type="GO" id="GO:0003700">
    <property type="term" value="F:DNA-binding transcription factor activity"/>
    <property type="evidence" value="ECO:0007669"/>
    <property type="project" value="InterPro"/>
</dbReference>
<evidence type="ECO:0000259" key="6">
    <source>
        <dbReference type="Pfam" id="PF12802"/>
    </source>
</evidence>
<dbReference type="EMBL" id="ABXP02000026">
    <property type="protein sequence ID" value="KKC30745.1"/>
    <property type="molecule type" value="Genomic_DNA"/>
</dbReference>
<keyword evidence="3" id="KW-0238">DNA-binding</keyword>
<dbReference type="SUPFAM" id="SSF100950">
    <property type="entry name" value="NagB/RpiA/CoA transferase-like"/>
    <property type="match status" value="1"/>
</dbReference>
<reference evidence="7 8" key="1">
    <citation type="submission" date="2008-07" db="EMBL/GenBank/DDBJ databases">
        <authorList>
            <person name="Gonzalez J."/>
            <person name="Sokolova T."/>
            <person name="Ferriera S."/>
            <person name="Johnson J."/>
            <person name="Kravitz S."/>
            <person name="Beeson K."/>
            <person name="Sutton G."/>
            <person name="Rogers Y.-H."/>
            <person name="Friedman R."/>
            <person name="Frazier M."/>
            <person name="Venter J.C."/>
        </authorList>
    </citation>
    <scope>NUCLEOTIDE SEQUENCE [LARGE SCALE GENOMIC DNA]</scope>
    <source>
        <strain evidence="7 8">DSM 12653</strain>
    </source>
</reference>
<gene>
    <name evidence="7" type="ORF">CDSM653_00169</name>
</gene>
<evidence type="ECO:0000256" key="1">
    <source>
        <dbReference type="ARBA" id="ARBA00010466"/>
    </source>
</evidence>
<dbReference type="PANTHER" id="PTHR34294">
    <property type="entry name" value="TRANSCRIPTIONAL REGULATOR-RELATED"/>
    <property type="match status" value="1"/>
</dbReference>
<dbReference type="InterPro" id="IPR037171">
    <property type="entry name" value="NagB/RpiA_transferase-like"/>
</dbReference>
<dbReference type="Pfam" id="PF04198">
    <property type="entry name" value="Sugar-bind"/>
    <property type="match status" value="1"/>
</dbReference>
<sequence>MKTMKMDKDLHLFQKISLVAELYYTYGLTQQQIADKLQISRPWVSKLLKKAEELGLVRVEVLTSTSGVKELEEEIQKKYRLKGVKVIKKAVMSDADIVELGKAAANYFISILEPNDVIGVSWGKTLSALANHLIPIYYPDTTVVPLIGGMGHTPSLLSNHIAMQISSAISGKCLLLHAPAFASNKHEKEVFLKNPLVSQVIEKSENIDIALVGLGSLWNSTILEYNYITVDEIKDLEKVGAIGDIALHFIDASGRIVSHPIHERLIAGNLSKIRKSARIMMGVAGGLHKKEIVKAALVGKWIDILVTDIEVAHYLIEN</sequence>
<keyword evidence="2" id="KW-0805">Transcription regulation</keyword>
<evidence type="ECO:0000313" key="7">
    <source>
        <dbReference type="EMBL" id="KKC30745.1"/>
    </source>
</evidence>
<dbReference type="GO" id="GO:0003677">
    <property type="term" value="F:DNA binding"/>
    <property type="evidence" value="ECO:0007669"/>
    <property type="project" value="UniProtKB-KW"/>
</dbReference>
<feature type="domain" description="Sugar-binding" evidence="5">
    <location>
        <begin position="68"/>
        <end position="316"/>
    </location>
</feature>
<dbReference type="InterPro" id="IPR007324">
    <property type="entry name" value="Sugar-bd_dom_put"/>
</dbReference>
<dbReference type="Gene3D" id="1.10.10.10">
    <property type="entry name" value="Winged helix-like DNA-binding domain superfamily/Winged helix DNA-binding domain"/>
    <property type="match status" value="1"/>
</dbReference>
<evidence type="ECO:0000256" key="4">
    <source>
        <dbReference type="ARBA" id="ARBA00023163"/>
    </source>
</evidence>
<dbReference type="Proteomes" id="UP000010146">
    <property type="component" value="Unassembled WGS sequence"/>
</dbReference>
<evidence type="ECO:0000259" key="5">
    <source>
        <dbReference type="Pfam" id="PF04198"/>
    </source>
</evidence>
<dbReference type="GO" id="GO:0030246">
    <property type="term" value="F:carbohydrate binding"/>
    <property type="evidence" value="ECO:0007669"/>
    <property type="project" value="InterPro"/>
</dbReference>
<dbReference type="AlphaFoldDB" id="A0A0F5PQ76"/>
<evidence type="ECO:0000313" key="8">
    <source>
        <dbReference type="Proteomes" id="UP000010146"/>
    </source>
</evidence>
<name>A0A0F5PQ76_9THEO</name>
<dbReference type="InterPro" id="IPR036388">
    <property type="entry name" value="WH-like_DNA-bd_sf"/>
</dbReference>
<organism evidence="7 8">
    <name type="scientific">Caldanaerobacter subterraneus subsp. pacificus DSM 12653</name>
    <dbReference type="NCBI Taxonomy" id="391606"/>
    <lineage>
        <taxon>Bacteria</taxon>
        <taxon>Bacillati</taxon>
        <taxon>Bacillota</taxon>
        <taxon>Clostridia</taxon>
        <taxon>Thermoanaerobacterales</taxon>
        <taxon>Thermoanaerobacteraceae</taxon>
        <taxon>Caldanaerobacter</taxon>
    </lineage>
</organism>
<accession>A0A0F5PQ76</accession>